<comment type="caution">
    <text evidence="12">The sequence shown here is derived from an EMBL/GenBank/DDBJ whole genome shotgun (WGS) entry which is preliminary data.</text>
</comment>
<comment type="catalytic activity">
    <reaction evidence="1">
        <text>Hydrolysis of (1-&gt;3)-beta-D-glucosidic linkages in (1-&gt;3)-beta-D-glucans.</text>
        <dbReference type="EC" id="3.2.1.39"/>
    </reaction>
</comment>
<dbReference type="SUPFAM" id="SSF51445">
    <property type="entry name" value="(Trans)glycosidases"/>
    <property type="match status" value="1"/>
</dbReference>
<accession>A0A176VKI2</accession>
<dbReference type="SMART" id="SM00768">
    <property type="entry name" value="X8"/>
    <property type="match status" value="1"/>
</dbReference>
<evidence type="ECO:0000256" key="6">
    <source>
        <dbReference type="ARBA" id="ARBA00023157"/>
    </source>
</evidence>
<dbReference type="InterPro" id="IPR012946">
    <property type="entry name" value="X8"/>
</dbReference>
<dbReference type="AlphaFoldDB" id="A0A176VKI2"/>
<gene>
    <name evidence="12" type="ORF">AXG93_613s1060</name>
</gene>
<dbReference type="PROSITE" id="PS00587">
    <property type="entry name" value="GLYCOSYL_HYDROL_F17"/>
    <property type="match status" value="1"/>
</dbReference>
<feature type="domain" description="X8" evidence="11">
    <location>
        <begin position="409"/>
        <end position="499"/>
    </location>
</feature>
<evidence type="ECO:0000256" key="10">
    <source>
        <dbReference type="SAM" id="SignalP"/>
    </source>
</evidence>
<sequence>MAQFLTLLCAFSVVVSSAGAIGINYGQVASDLPAPATVLALVKTTTINKIKLYNADPATLNAFAGSGIDFIIGAGNDQITPLASDPAIAVQWVNANIVAYPQTSIVAVCLGNEVLSYAPELDGLLLPALKNLHAALVAVNLSDKVKLSTPHSLAILAKSFPPSLGTFHIRHAEVITPMLSFLAETRSPFMINAYPYFAYGANPKNISLDYVLFQPTAIPVKDKTANLMYSNMLDAQIDAIYAALGRSGYTNISVMVTETGWPSAGEPDEVGATIANAQLYNSGLIKHIDSGLGTPARPNVTVETYIFALYNENLKPGPASERNFGLFLSSGAAVYSSGLNTVPSTTPPPSPPPATGLPPMIPVSPPPPVVPGVPPTVPAIPPPVTPTPGGSPPVPIPPPTTPGIPVVASWCVAKETADPAALQVGIDFACSEGQANCGPIQAGQACFDPNTLVNHASFAYNSYYQINNRNYWNCFFNDTGRIVTVDPSEKLAPFLPCPSFLPMPRVSLSLSLSLSVSSDIARMSETQGTADYKVSGHVRIPWARKSGEGGKESERICKQISAQQITSASVHRTVLYKSCSSSCPGLQHAGILQHANCGVAHLQFPLFFSRRISTPPCLLYGCMDRASPCSEASSEWGRPICIRGSRKSVKKEERGAPKALHRIACTEVETPLSARCRFFNEHGRVNE</sequence>
<evidence type="ECO:0000256" key="8">
    <source>
        <dbReference type="RuleBase" id="RU004335"/>
    </source>
</evidence>
<evidence type="ECO:0000256" key="5">
    <source>
        <dbReference type="ARBA" id="ARBA00022801"/>
    </source>
</evidence>
<dbReference type="InterPro" id="IPR000490">
    <property type="entry name" value="Glyco_hydro_17"/>
</dbReference>
<evidence type="ECO:0000256" key="9">
    <source>
        <dbReference type="RuleBase" id="RU004336"/>
    </source>
</evidence>
<feature type="chain" id="PRO_5008051845" description="glucan endo-1,3-beta-D-glucosidase" evidence="10">
    <location>
        <begin position="21"/>
        <end position="687"/>
    </location>
</feature>
<evidence type="ECO:0000256" key="3">
    <source>
        <dbReference type="ARBA" id="ARBA00012780"/>
    </source>
</evidence>
<dbReference type="Gene3D" id="3.20.20.80">
    <property type="entry name" value="Glycosidases"/>
    <property type="match status" value="1"/>
</dbReference>
<evidence type="ECO:0000256" key="1">
    <source>
        <dbReference type="ARBA" id="ARBA00000382"/>
    </source>
</evidence>
<proteinExistence type="inferred from homology"/>
<dbReference type="EC" id="3.2.1.39" evidence="3"/>
<dbReference type="GO" id="GO:0005975">
    <property type="term" value="P:carbohydrate metabolic process"/>
    <property type="evidence" value="ECO:0007669"/>
    <property type="project" value="InterPro"/>
</dbReference>
<evidence type="ECO:0000313" key="12">
    <source>
        <dbReference type="EMBL" id="OAE21469.1"/>
    </source>
</evidence>
<evidence type="ECO:0000313" key="13">
    <source>
        <dbReference type="Proteomes" id="UP000077202"/>
    </source>
</evidence>
<dbReference type="FunFam" id="3.20.20.80:FF:000005">
    <property type="entry name" value="Glucan endo-1,3-beta-glucosidase 14"/>
    <property type="match status" value="1"/>
</dbReference>
<dbReference type="Pfam" id="PF00332">
    <property type="entry name" value="Glyco_hydro_17"/>
    <property type="match status" value="1"/>
</dbReference>
<keyword evidence="5 9" id="KW-0378">Hydrolase</keyword>
<evidence type="ECO:0000259" key="11">
    <source>
        <dbReference type="SMART" id="SM00768"/>
    </source>
</evidence>
<protein>
    <recommendedName>
        <fullName evidence="3">glucan endo-1,3-beta-D-glucosidase</fullName>
        <ecNumber evidence="3">3.2.1.39</ecNumber>
    </recommendedName>
</protein>
<organism evidence="12 13">
    <name type="scientific">Marchantia polymorpha subsp. ruderalis</name>
    <dbReference type="NCBI Taxonomy" id="1480154"/>
    <lineage>
        <taxon>Eukaryota</taxon>
        <taxon>Viridiplantae</taxon>
        <taxon>Streptophyta</taxon>
        <taxon>Embryophyta</taxon>
        <taxon>Marchantiophyta</taxon>
        <taxon>Marchantiopsida</taxon>
        <taxon>Marchantiidae</taxon>
        <taxon>Marchantiales</taxon>
        <taxon>Marchantiaceae</taxon>
        <taxon>Marchantia</taxon>
    </lineage>
</organism>
<dbReference type="EMBL" id="LVLJ01003426">
    <property type="protein sequence ID" value="OAE21469.1"/>
    <property type="molecule type" value="Genomic_DNA"/>
</dbReference>
<keyword evidence="4 10" id="KW-0732">Signal</keyword>
<dbReference type="Pfam" id="PF07983">
    <property type="entry name" value="X8"/>
    <property type="match status" value="1"/>
</dbReference>
<dbReference type="Proteomes" id="UP000077202">
    <property type="component" value="Unassembled WGS sequence"/>
</dbReference>
<evidence type="ECO:0000256" key="4">
    <source>
        <dbReference type="ARBA" id="ARBA00022729"/>
    </source>
</evidence>
<name>A0A176VKI2_MARPO</name>
<dbReference type="InterPro" id="IPR017853">
    <property type="entry name" value="GH"/>
</dbReference>
<feature type="signal peptide" evidence="10">
    <location>
        <begin position="1"/>
        <end position="20"/>
    </location>
</feature>
<comment type="similarity">
    <text evidence="2 8">Belongs to the glycosyl hydrolase 17 family.</text>
</comment>
<dbReference type="InterPro" id="IPR044965">
    <property type="entry name" value="Glyco_hydro_17_plant"/>
</dbReference>
<dbReference type="GO" id="GO:0042973">
    <property type="term" value="F:glucan endo-1,3-beta-D-glucosidase activity"/>
    <property type="evidence" value="ECO:0007669"/>
    <property type="project" value="UniProtKB-EC"/>
</dbReference>
<evidence type="ECO:0000256" key="7">
    <source>
        <dbReference type="ARBA" id="ARBA00023295"/>
    </source>
</evidence>
<dbReference type="PANTHER" id="PTHR32227">
    <property type="entry name" value="GLUCAN ENDO-1,3-BETA-GLUCOSIDASE BG1-RELATED-RELATED"/>
    <property type="match status" value="1"/>
</dbReference>
<dbReference type="Gene3D" id="1.20.58.1040">
    <property type="match status" value="1"/>
</dbReference>
<keyword evidence="6" id="KW-1015">Disulfide bond</keyword>
<evidence type="ECO:0000256" key="2">
    <source>
        <dbReference type="ARBA" id="ARBA00008773"/>
    </source>
</evidence>
<reference evidence="12" key="1">
    <citation type="submission" date="2016-03" db="EMBL/GenBank/DDBJ databases">
        <title>Mechanisms controlling the formation of the plant cell surface in tip-growing cells are functionally conserved among land plants.</title>
        <authorList>
            <person name="Honkanen S."/>
            <person name="Jones V.A."/>
            <person name="Morieri G."/>
            <person name="Champion C."/>
            <person name="Hetherington A.J."/>
            <person name="Kelly S."/>
            <person name="Saint-Marcoux D."/>
            <person name="Proust H."/>
            <person name="Prescott H."/>
            <person name="Dolan L."/>
        </authorList>
    </citation>
    <scope>NUCLEOTIDE SEQUENCE [LARGE SCALE GENOMIC DNA]</scope>
    <source>
        <tissue evidence="12">Whole gametophyte</tissue>
    </source>
</reference>
<keyword evidence="7 9" id="KW-0326">Glycosidase</keyword>
<keyword evidence="13" id="KW-1185">Reference proteome</keyword>